<proteinExistence type="predicted"/>
<dbReference type="GO" id="GO:0010207">
    <property type="term" value="P:photosystem II assembly"/>
    <property type="evidence" value="ECO:0007669"/>
    <property type="project" value="InterPro"/>
</dbReference>
<dbReference type="InterPro" id="IPR017499">
    <property type="entry name" value="Thf1"/>
</dbReference>
<evidence type="ECO:0000256" key="2">
    <source>
        <dbReference type="SAM" id="MobiDB-lite"/>
    </source>
</evidence>
<dbReference type="NCBIfam" id="TIGR03060">
    <property type="entry name" value="PS_II_psb29"/>
    <property type="match status" value="1"/>
</dbReference>
<dbReference type="OrthoDB" id="4812at2759"/>
<dbReference type="PANTHER" id="PTHR34793:SF1">
    <property type="entry name" value="PROTEIN THYLAKOID FORMATION 1, CHLOROPLASTIC"/>
    <property type="match status" value="1"/>
</dbReference>
<feature type="region of interest" description="Disordered" evidence="2">
    <location>
        <begin position="290"/>
        <end position="315"/>
    </location>
</feature>
<keyword evidence="4" id="KW-1185">Reference proteome</keyword>
<dbReference type="GO" id="GO:0045037">
    <property type="term" value="P:protein import into chloroplast stroma"/>
    <property type="evidence" value="ECO:0000318"/>
    <property type="project" value="GO_Central"/>
</dbReference>
<gene>
    <name evidence="3" type="ORF">KFL_002930040</name>
</gene>
<dbReference type="PANTHER" id="PTHR34793">
    <property type="entry name" value="PROTEIN THYLAKOID FORMATION 1, CHLOROPLASTIC"/>
    <property type="match status" value="1"/>
</dbReference>
<name>A0A1Y1ICQ4_KLENI</name>
<dbReference type="Proteomes" id="UP000054558">
    <property type="component" value="Unassembled WGS sequence"/>
</dbReference>
<keyword evidence="1" id="KW-0175">Coiled coil</keyword>
<organism evidence="3 4">
    <name type="scientific">Klebsormidium nitens</name>
    <name type="common">Green alga</name>
    <name type="synonym">Ulothrix nitens</name>
    <dbReference type="NCBI Taxonomy" id="105231"/>
    <lineage>
        <taxon>Eukaryota</taxon>
        <taxon>Viridiplantae</taxon>
        <taxon>Streptophyta</taxon>
        <taxon>Klebsormidiophyceae</taxon>
        <taxon>Klebsormidiales</taxon>
        <taxon>Klebsormidiaceae</taxon>
        <taxon>Klebsormidium</taxon>
    </lineage>
</organism>
<dbReference type="GO" id="GO:0045038">
    <property type="term" value="P:protein import into chloroplast thylakoid membrane"/>
    <property type="evidence" value="ECO:0000318"/>
    <property type="project" value="GO_Central"/>
</dbReference>
<dbReference type="EMBL" id="DF237242">
    <property type="protein sequence ID" value="GAQ86507.1"/>
    <property type="molecule type" value="Genomic_DNA"/>
</dbReference>
<dbReference type="GO" id="GO:0010027">
    <property type="term" value="P:thylakoid membrane organization"/>
    <property type="evidence" value="ECO:0000318"/>
    <property type="project" value="GO_Central"/>
</dbReference>
<evidence type="ECO:0000313" key="4">
    <source>
        <dbReference type="Proteomes" id="UP000054558"/>
    </source>
</evidence>
<evidence type="ECO:0000313" key="3">
    <source>
        <dbReference type="EMBL" id="GAQ86507.1"/>
    </source>
</evidence>
<dbReference type="AlphaFoldDB" id="A0A1Y1ICQ4"/>
<feature type="compositionally biased region" description="Basic and acidic residues" evidence="2">
    <location>
        <begin position="290"/>
        <end position="303"/>
    </location>
</feature>
<sequence length="315" mass="34101">MASSVATFGVQSLSKAAFGVATRCDVATSGPQMAFCSGVCVPARASSLRASAFISGVKGLKQQARKAGCMRSVQATRPGIVAQAAAGELDVPTVADTKASFLAAYKKPIPSIYNNVLQELLVLHHFVRFNSDYKYDPIFALGLVTVYDQLFDGYRNGAEEKETIFQAYINALQESPEQYRNDAEALEEWAGAQSAESVLKFDGDSAAEKAMQDVSTRAKEGNFHYSRFFAIGLFRILNLAKASDPATLEKLTSALNVSKASVDRDLDIYRGLLTKLAAAKELLQEFLEREQKKAAERKSEQEAKAVPSTPAAESS</sequence>
<dbReference type="Pfam" id="PF11264">
    <property type="entry name" value="ThylakoidFormat"/>
    <property type="match status" value="1"/>
</dbReference>
<accession>A0A1Y1ICQ4</accession>
<dbReference type="STRING" id="105231.A0A1Y1ICQ4"/>
<reference evidence="3 4" key="1">
    <citation type="journal article" date="2014" name="Nat. Commun.">
        <title>Klebsormidium flaccidum genome reveals primary factors for plant terrestrial adaptation.</title>
        <authorList>
            <person name="Hori K."/>
            <person name="Maruyama F."/>
            <person name="Fujisawa T."/>
            <person name="Togashi T."/>
            <person name="Yamamoto N."/>
            <person name="Seo M."/>
            <person name="Sato S."/>
            <person name="Yamada T."/>
            <person name="Mori H."/>
            <person name="Tajima N."/>
            <person name="Moriyama T."/>
            <person name="Ikeuchi M."/>
            <person name="Watanabe M."/>
            <person name="Wada H."/>
            <person name="Kobayashi K."/>
            <person name="Saito M."/>
            <person name="Masuda T."/>
            <person name="Sasaki-Sekimoto Y."/>
            <person name="Mashiguchi K."/>
            <person name="Awai K."/>
            <person name="Shimojima M."/>
            <person name="Masuda S."/>
            <person name="Iwai M."/>
            <person name="Nobusawa T."/>
            <person name="Narise T."/>
            <person name="Kondo S."/>
            <person name="Saito H."/>
            <person name="Sato R."/>
            <person name="Murakawa M."/>
            <person name="Ihara Y."/>
            <person name="Oshima-Yamada Y."/>
            <person name="Ohtaka K."/>
            <person name="Satoh M."/>
            <person name="Sonobe K."/>
            <person name="Ishii M."/>
            <person name="Ohtani R."/>
            <person name="Kanamori-Sato M."/>
            <person name="Honoki R."/>
            <person name="Miyazaki D."/>
            <person name="Mochizuki H."/>
            <person name="Umetsu J."/>
            <person name="Higashi K."/>
            <person name="Shibata D."/>
            <person name="Kamiya Y."/>
            <person name="Sato N."/>
            <person name="Nakamura Y."/>
            <person name="Tabata S."/>
            <person name="Ida S."/>
            <person name="Kurokawa K."/>
            <person name="Ohta H."/>
        </authorList>
    </citation>
    <scope>NUCLEOTIDE SEQUENCE [LARGE SCALE GENOMIC DNA]</scope>
    <source>
        <strain evidence="3 4">NIES-2285</strain>
    </source>
</reference>
<dbReference type="OMA" id="MVEMHLL"/>
<protein>
    <submittedName>
        <fullName evidence="3">Photosystem II biogenesis protein</fullName>
    </submittedName>
</protein>
<evidence type="ECO:0000256" key="1">
    <source>
        <dbReference type="ARBA" id="ARBA00023054"/>
    </source>
</evidence>